<dbReference type="EC" id="7.-.-.-" evidence="6"/>
<dbReference type="PIRSF" id="PIRSF006091">
    <property type="entry name" value="E_trnsport_RnfG"/>
    <property type="match status" value="1"/>
</dbReference>
<comment type="function">
    <text evidence="6">Part of a membrane-bound complex that couples electron transfer with translocation of ions across the membrane.</text>
</comment>
<evidence type="ECO:0000313" key="10">
    <source>
        <dbReference type="Proteomes" id="UP001193734"/>
    </source>
</evidence>
<feature type="domain" description="FMN-binding" evidence="8">
    <location>
        <begin position="100"/>
        <end position="191"/>
    </location>
</feature>
<evidence type="ECO:0000256" key="6">
    <source>
        <dbReference type="HAMAP-Rule" id="MF_00479"/>
    </source>
</evidence>
<dbReference type="Proteomes" id="UP001193734">
    <property type="component" value="Unassembled WGS sequence"/>
</dbReference>
<proteinExistence type="inferred from homology"/>
<evidence type="ECO:0000256" key="3">
    <source>
        <dbReference type="ARBA" id="ARBA00022630"/>
    </source>
</evidence>
<keyword evidence="3 6" id="KW-0285">Flavoprotein</keyword>
<comment type="cofactor">
    <cofactor evidence="6">
        <name>FMN</name>
        <dbReference type="ChEBI" id="CHEBI:58210"/>
    </cofactor>
</comment>
<evidence type="ECO:0000256" key="7">
    <source>
        <dbReference type="SAM" id="Phobius"/>
    </source>
</evidence>
<evidence type="ECO:0000256" key="1">
    <source>
        <dbReference type="ARBA" id="ARBA00022448"/>
    </source>
</evidence>
<dbReference type="InterPro" id="IPR007329">
    <property type="entry name" value="FMN-bd"/>
</dbReference>
<keyword evidence="1 6" id="KW-0813">Transport</keyword>
<keyword evidence="2 6" id="KW-0597">Phosphoprotein</keyword>
<dbReference type="InterPro" id="IPR010209">
    <property type="entry name" value="Ion_transpt_RnfG/RsxG"/>
</dbReference>
<dbReference type="HAMAP" id="MF_00479">
    <property type="entry name" value="RsxG_RnfG"/>
    <property type="match status" value="1"/>
</dbReference>
<keyword evidence="10" id="KW-1185">Reference proteome</keyword>
<dbReference type="Pfam" id="PF04205">
    <property type="entry name" value="FMN_bind"/>
    <property type="match status" value="1"/>
</dbReference>
<keyword evidence="6" id="KW-1003">Cell membrane</keyword>
<evidence type="ECO:0000259" key="8">
    <source>
        <dbReference type="SMART" id="SM00900"/>
    </source>
</evidence>
<evidence type="ECO:0000256" key="2">
    <source>
        <dbReference type="ARBA" id="ARBA00022553"/>
    </source>
</evidence>
<evidence type="ECO:0000256" key="4">
    <source>
        <dbReference type="ARBA" id="ARBA00022643"/>
    </source>
</evidence>
<dbReference type="PANTHER" id="PTHR36118:SF1">
    <property type="entry name" value="ION-TRANSLOCATING OXIDOREDUCTASE COMPLEX SUBUNIT G"/>
    <property type="match status" value="1"/>
</dbReference>
<keyword evidence="4 6" id="KW-0288">FMN</keyword>
<organism evidence="9 10">
    <name type="scientific">Xylanibacter rodentium</name>
    <dbReference type="NCBI Taxonomy" id="2736289"/>
    <lineage>
        <taxon>Bacteria</taxon>
        <taxon>Pseudomonadati</taxon>
        <taxon>Bacteroidota</taxon>
        <taxon>Bacteroidia</taxon>
        <taxon>Bacteroidales</taxon>
        <taxon>Prevotellaceae</taxon>
        <taxon>Xylanibacter</taxon>
    </lineage>
</organism>
<dbReference type="RefSeq" id="WP_172175495.1">
    <property type="nucleotide sequence ID" value="NZ_CASGIA010000007.1"/>
</dbReference>
<accession>A0ABX2AU26</accession>
<keyword evidence="6 7" id="KW-1133">Transmembrane helix</keyword>
<dbReference type="SMART" id="SM00900">
    <property type="entry name" value="FMN_bind"/>
    <property type="match status" value="1"/>
</dbReference>
<keyword evidence="6 7" id="KW-0812">Transmembrane</keyword>
<comment type="subunit">
    <text evidence="6">The complex is composed of six subunits: RnfA, RnfB, RnfC, RnfD, RnfE and RnfG.</text>
</comment>
<keyword evidence="6 7" id="KW-0472">Membrane</keyword>
<reference evidence="9 10" key="1">
    <citation type="submission" date="2020-05" db="EMBL/GenBank/DDBJ databases">
        <title>Distinct polysaccharide utilization as determinants for interspecies competition between intestinal Prevotella spp.</title>
        <authorList>
            <person name="Galvez E.J.C."/>
            <person name="Iljazovic A."/>
            <person name="Strowig T."/>
        </authorList>
    </citation>
    <scope>NUCLEOTIDE SEQUENCE [LARGE SCALE GENOMIC DNA]</scope>
    <source>
        <strain evidence="9 10">PROD</strain>
    </source>
</reference>
<dbReference type="EMBL" id="JABKKE010000010">
    <property type="protein sequence ID" value="NPE14169.1"/>
    <property type="molecule type" value="Genomic_DNA"/>
</dbReference>
<dbReference type="PANTHER" id="PTHR36118">
    <property type="entry name" value="ION-TRANSLOCATING OXIDOREDUCTASE COMPLEX SUBUNIT G"/>
    <property type="match status" value="1"/>
</dbReference>
<dbReference type="NCBIfam" id="TIGR01947">
    <property type="entry name" value="rnfG"/>
    <property type="match status" value="1"/>
</dbReference>
<comment type="subcellular location">
    <subcellularLocation>
        <location evidence="6">Cell membrane</location>
        <topology evidence="6">Single-pass membrane protein</topology>
    </subcellularLocation>
</comment>
<comment type="similarity">
    <text evidence="6">Belongs to the RnfG family.</text>
</comment>
<evidence type="ECO:0000313" key="9">
    <source>
        <dbReference type="EMBL" id="NPE14169.1"/>
    </source>
</evidence>
<keyword evidence="5 6" id="KW-0249">Electron transport</keyword>
<feature type="modified residue" description="FMN phosphoryl threonine" evidence="6">
    <location>
        <position position="174"/>
    </location>
</feature>
<name>A0ABX2AU26_9BACT</name>
<evidence type="ECO:0000256" key="5">
    <source>
        <dbReference type="ARBA" id="ARBA00022982"/>
    </source>
</evidence>
<feature type="transmembrane region" description="Helical" evidence="7">
    <location>
        <begin position="12"/>
        <end position="29"/>
    </location>
</feature>
<sequence length="225" mass="23631">MKKLESSLTNMIIVLVTVAVVSGGLLAWVNNATETPIKEQDELALANGIKSVMGVENLTVTANDELKKNIGGKDYTFVVHKTSDSDGNFLGAAVESTTMGFGGDLKVLVGFDGEGNLLGYTILQHAETPGLGAKADKWFQKDGKGNIIGRRMDASKPLVVSKDGGDVDAITASTITTRAFLKAVNQAYAAYADQDVDAASGASKQVKDITGDDLQDRAAKCGTEE</sequence>
<keyword evidence="6" id="KW-1278">Translocase</keyword>
<comment type="caution">
    <text evidence="9">The sequence shown here is derived from an EMBL/GenBank/DDBJ whole genome shotgun (WGS) entry which is preliminary data.</text>
</comment>
<gene>
    <name evidence="6" type="primary">rnfG</name>
    <name evidence="9" type="ORF">HPS55_07485</name>
</gene>
<protein>
    <recommendedName>
        <fullName evidence="6">Ion-translocating oxidoreductase complex subunit G</fullName>
        <ecNumber evidence="6">7.-.-.-</ecNumber>
    </recommendedName>
    <alternativeName>
        <fullName evidence="6">Rnf electron transport complex subunit G</fullName>
    </alternativeName>
</protein>
<dbReference type="GeneID" id="82157606"/>